<keyword evidence="3 6" id="KW-1133">Transmembrane helix</keyword>
<dbReference type="STRING" id="429701.A0A2G9GJF4"/>
<dbReference type="GO" id="GO:0016020">
    <property type="term" value="C:membrane"/>
    <property type="evidence" value="ECO:0007669"/>
    <property type="project" value="UniProtKB-SubCell"/>
</dbReference>
<dbReference type="Pfam" id="PF07738">
    <property type="entry name" value="Sad1_UNC"/>
    <property type="match status" value="1"/>
</dbReference>
<feature type="region of interest" description="Disordered" evidence="5">
    <location>
        <begin position="1"/>
        <end position="20"/>
    </location>
</feature>
<feature type="transmembrane region" description="Helical" evidence="6">
    <location>
        <begin position="592"/>
        <end position="610"/>
    </location>
</feature>
<keyword evidence="2 6" id="KW-0812">Transmembrane</keyword>
<evidence type="ECO:0000256" key="2">
    <source>
        <dbReference type="ARBA" id="ARBA00022692"/>
    </source>
</evidence>
<sequence>MKKRRNVEPAKLNPRSSSNSAKNLNIDKKIVRRGFCRLSLPLFFSFWCALLLFPAKFGLTRGNEGDILPYDGSTHNSTFHDGKSCENVVPVVENEYENVTSGVVMGLNVSVVISGPSRHDSHPNIEDSMRGKSGLEELTWVVLGYDSFMCRIHPQEDGRESKPELQMNGRIPLTYPNLDEFKYISRQEKSGSPRQLVNITHRLEPDGTPYNYASASKGAKVVAHNKEAKGASNILGKDHDKYLRNPCSVEGKFFIIELEDETLVDAVKIANFEHYSSNFKDFELSGSLVYPTETWNLLGSLVAANVKHAQCFKLPEPKWVRYLKVNLLSHYGSEFYCTLSVVEVYGVDAIEQMLEDLIVTNGSPNPNSTATPLTLPEPGPTETDDVSRNLVEAASKGTGSVEEGQKLAPDIPKKSVSKSSIGDPVPKAKQYPNNRLHADAALKVVLQKVRALELNLSLLEEYIKELNKRRGDFLPELDKELSKLSSLLEKSKLEMKNLLEWKEIMEKGIFELESWRAAVSTQMDLMVTQNSMLRVEVEKVLHDQVRLESKQLAVLTVSICFACIAIVKITSKRIVNYFHAPMPGAVFRSSRGWTFILIFCSLTMLIPVLYG</sequence>
<keyword evidence="4 6" id="KW-0472">Membrane</keyword>
<evidence type="ECO:0000313" key="8">
    <source>
        <dbReference type="EMBL" id="PIN05434.1"/>
    </source>
</evidence>
<dbReference type="OrthoDB" id="266334at2759"/>
<dbReference type="InterPro" id="IPR045120">
    <property type="entry name" value="Suco/Slp1-like"/>
</dbReference>
<dbReference type="AlphaFoldDB" id="A0A2G9GJF4"/>
<proteinExistence type="predicted"/>
<dbReference type="SUPFAM" id="SSF49785">
    <property type="entry name" value="Galactose-binding domain-like"/>
    <property type="match status" value="1"/>
</dbReference>
<feature type="compositionally biased region" description="Polar residues" evidence="5">
    <location>
        <begin position="361"/>
        <end position="370"/>
    </location>
</feature>
<dbReference type="GO" id="GO:0034975">
    <property type="term" value="P:protein folding in endoplasmic reticulum"/>
    <property type="evidence" value="ECO:0007669"/>
    <property type="project" value="TreeGrafter"/>
</dbReference>
<organism evidence="8 9">
    <name type="scientific">Handroanthus impetiginosus</name>
    <dbReference type="NCBI Taxonomy" id="429701"/>
    <lineage>
        <taxon>Eukaryota</taxon>
        <taxon>Viridiplantae</taxon>
        <taxon>Streptophyta</taxon>
        <taxon>Embryophyta</taxon>
        <taxon>Tracheophyta</taxon>
        <taxon>Spermatophyta</taxon>
        <taxon>Magnoliopsida</taxon>
        <taxon>eudicotyledons</taxon>
        <taxon>Gunneridae</taxon>
        <taxon>Pentapetalae</taxon>
        <taxon>asterids</taxon>
        <taxon>lamiids</taxon>
        <taxon>Lamiales</taxon>
        <taxon>Bignoniaceae</taxon>
        <taxon>Crescentiina</taxon>
        <taxon>Tabebuia alliance</taxon>
        <taxon>Handroanthus</taxon>
    </lineage>
</organism>
<accession>A0A2G9GJF4</accession>
<name>A0A2G9GJF4_9LAMI</name>
<evidence type="ECO:0000256" key="6">
    <source>
        <dbReference type="SAM" id="Phobius"/>
    </source>
</evidence>
<evidence type="ECO:0000256" key="3">
    <source>
        <dbReference type="ARBA" id="ARBA00022989"/>
    </source>
</evidence>
<feature type="domain" description="SUN" evidence="7">
    <location>
        <begin position="189"/>
        <end position="349"/>
    </location>
</feature>
<evidence type="ECO:0000256" key="1">
    <source>
        <dbReference type="ARBA" id="ARBA00004370"/>
    </source>
</evidence>
<comment type="subcellular location">
    <subcellularLocation>
        <location evidence="1">Membrane</location>
    </subcellularLocation>
</comment>
<evidence type="ECO:0000256" key="5">
    <source>
        <dbReference type="SAM" id="MobiDB-lite"/>
    </source>
</evidence>
<protein>
    <recommendedName>
        <fullName evidence="7">SUN domain-containing protein</fullName>
    </recommendedName>
</protein>
<reference evidence="9" key="1">
    <citation type="journal article" date="2018" name="Gigascience">
        <title>Genome assembly of the Pink Ipe (Handroanthus impetiginosus, Bignoniaceae), a highly valued, ecologically keystone Neotropical timber forest tree.</title>
        <authorList>
            <person name="Silva-Junior O.B."/>
            <person name="Grattapaglia D."/>
            <person name="Novaes E."/>
            <person name="Collevatti R.G."/>
        </authorList>
    </citation>
    <scope>NUCLEOTIDE SEQUENCE [LARGE SCALE GENOMIC DNA]</scope>
    <source>
        <strain evidence="9">cv. UFG-1</strain>
    </source>
</reference>
<evidence type="ECO:0000256" key="4">
    <source>
        <dbReference type="ARBA" id="ARBA00023136"/>
    </source>
</evidence>
<dbReference type="PANTHER" id="PTHR12953:SF3">
    <property type="entry name" value="SUN DOMAIN-CONTAINING PROTEIN 5"/>
    <property type="match status" value="1"/>
</dbReference>
<dbReference type="InterPro" id="IPR008979">
    <property type="entry name" value="Galactose-bd-like_sf"/>
</dbReference>
<keyword evidence="9" id="KW-1185">Reference proteome</keyword>
<dbReference type="PANTHER" id="PTHR12953">
    <property type="entry name" value="MEMBRANE PROTEIN CH1 RELATED"/>
    <property type="match status" value="1"/>
</dbReference>
<feature type="region of interest" description="Disordered" evidence="5">
    <location>
        <begin position="361"/>
        <end position="430"/>
    </location>
</feature>
<feature type="transmembrane region" description="Helical" evidence="6">
    <location>
        <begin position="552"/>
        <end position="571"/>
    </location>
</feature>
<evidence type="ECO:0000313" key="9">
    <source>
        <dbReference type="Proteomes" id="UP000231279"/>
    </source>
</evidence>
<dbReference type="Gene3D" id="2.60.120.260">
    <property type="entry name" value="Galactose-binding domain-like"/>
    <property type="match status" value="1"/>
</dbReference>
<dbReference type="Proteomes" id="UP000231279">
    <property type="component" value="Unassembled WGS sequence"/>
</dbReference>
<dbReference type="PROSITE" id="PS51469">
    <property type="entry name" value="SUN"/>
    <property type="match status" value="1"/>
</dbReference>
<comment type="caution">
    <text evidence="8">The sequence shown here is derived from an EMBL/GenBank/DDBJ whole genome shotgun (WGS) entry which is preliminary data.</text>
</comment>
<dbReference type="EMBL" id="NKXS01004768">
    <property type="protein sequence ID" value="PIN05434.1"/>
    <property type="molecule type" value="Genomic_DNA"/>
</dbReference>
<evidence type="ECO:0000259" key="7">
    <source>
        <dbReference type="PROSITE" id="PS51469"/>
    </source>
</evidence>
<dbReference type="GO" id="GO:0005737">
    <property type="term" value="C:cytoplasm"/>
    <property type="evidence" value="ECO:0007669"/>
    <property type="project" value="TreeGrafter"/>
</dbReference>
<dbReference type="InterPro" id="IPR012919">
    <property type="entry name" value="SUN_dom"/>
</dbReference>
<feature type="transmembrane region" description="Helical" evidence="6">
    <location>
        <begin position="38"/>
        <end position="59"/>
    </location>
</feature>
<gene>
    <name evidence="8" type="ORF">CDL12_22028</name>
</gene>